<name>A0A0F4Z7Z8_9PEZI</name>
<gene>
    <name evidence="2" type="ORF">TD95_001623</name>
</gene>
<proteinExistence type="predicted"/>
<feature type="compositionally biased region" description="Basic and acidic residues" evidence="1">
    <location>
        <begin position="46"/>
        <end position="56"/>
    </location>
</feature>
<evidence type="ECO:0000256" key="1">
    <source>
        <dbReference type="SAM" id="MobiDB-lite"/>
    </source>
</evidence>
<dbReference type="InterPro" id="IPR021475">
    <property type="entry name" value="Pants/Emi1-like"/>
</dbReference>
<protein>
    <recommendedName>
        <fullName evidence="4">Early meiotic induction protein 1</fullName>
    </recommendedName>
</protein>
<dbReference type="PANTHER" id="PTHR28052">
    <property type="entry name" value="UPF0545 PROTEIN C22ORF39"/>
    <property type="match status" value="1"/>
</dbReference>
<keyword evidence="3" id="KW-1185">Reference proteome</keyword>
<comment type="caution">
    <text evidence="2">The sequence shown here is derived from an EMBL/GenBank/DDBJ whole genome shotgun (WGS) entry which is preliminary data.</text>
</comment>
<reference evidence="2 3" key="1">
    <citation type="submission" date="2015-03" db="EMBL/GenBank/DDBJ databases">
        <authorList>
            <person name="Radwan O."/>
            <person name="Al-Naeli F.A."/>
            <person name="Rendon G.A."/>
            <person name="Fields C."/>
        </authorList>
    </citation>
    <scope>NUCLEOTIDE SEQUENCE [LARGE SCALE GENOMIC DNA]</scope>
    <source>
        <strain evidence="2">CR-DP1</strain>
    </source>
</reference>
<accession>A0A0F4Z7Z8</accession>
<evidence type="ECO:0008006" key="4">
    <source>
        <dbReference type="Google" id="ProtNLM"/>
    </source>
</evidence>
<feature type="region of interest" description="Disordered" evidence="1">
    <location>
        <begin position="1"/>
        <end position="58"/>
    </location>
</feature>
<sequence>MGWFWSSNSAPKPGPSAAHPSTSPPAAAASPSPSSSALPSSPPTAKSDDTDAEVQKFVDLFSSAATPSSSSSSSSSSSAPPQPSWLPAFITPSFGAFSSSSSAAAAATESDCPASLAPIAEAILPTEMSCKQAFDMAFSCNSLGGQWTAVYRNGEMRSCSELWSNFWFCMRHNGSSGPVTENLIRGHYRQREWEKYYAPGKKSSEDVWRSRDDRVPLDTAFKTPVPSFDDE</sequence>
<dbReference type="AlphaFoldDB" id="A0A0F4Z7Z8"/>
<dbReference type="OrthoDB" id="2017405at2759"/>
<organism evidence="2 3">
    <name type="scientific">Thielaviopsis punctulata</name>
    <dbReference type="NCBI Taxonomy" id="72032"/>
    <lineage>
        <taxon>Eukaryota</taxon>
        <taxon>Fungi</taxon>
        <taxon>Dikarya</taxon>
        <taxon>Ascomycota</taxon>
        <taxon>Pezizomycotina</taxon>
        <taxon>Sordariomycetes</taxon>
        <taxon>Hypocreomycetidae</taxon>
        <taxon>Microascales</taxon>
        <taxon>Ceratocystidaceae</taxon>
        <taxon>Thielaviopsis</taxon>
    </lineage>
</organism>
<dbReference type="Proteomes" id="UP000033483">
    <property type="component" value="Unassembled WGS sequence"/>
</dbReference>
<feature type="compositionally biased region" description="Low complexity" evidence="1">
    <location>
        <begin position="15"/>
        <end position="45"/>
    </location>
</feature>
<evidence type="ECO:0000313" key="3">
    <source>
        <dbReference type="Proteomes" id="UP000033483"/>
    </source>
</evidence>
<feature type="compositionally biased region" description="Polar residues" evidence="1">
    <location>
        <begin position="1"/>
        <end position="10"/>
    </location>
</feature>
<evidence type="ECO:0000313" key="2">
    <source>
        <dbReference type="EMBL" id="KKA26664.1"/>
    </source>
</evidence>
<dbReference type="PANTHER" id="PTHR28052:SF1">
    <property type="entry name" value="UPF0545 PROTEIN C22ORF39"/>
    <property type="match status" value="1"/>
</dbReference>
<dbReference type="EMBL" id="LAEV01002045">
    <property type="protein sequence ID" value="KKA26664.1"/>
    <property type="molecule type" value="Genomic_DNA"/>
</dbReference>
<dbReference type="Pfam" id="PF11326">
    <property type="entry name" value="PANTS-like"/>
    <property type="match status" value="1"/>
</dbReference>